<dbReference type="EMBL" id="CP073587">
    <property type="protein sequence ID" value="QUN05355.1"/>
    <property type="molecule type" value="Genomic_DNA"/>
</dbReference>
<reference evidence="1 2" key="1">
    <citation type="submission" date="2021-04" db="EMBL/GenBank/DDBJ databases">
        <title>Novel species identification of genus Shewanella.</title>
        <authorList>
            <person name="Liu G."/>
        </authorList>
    </citation>
    <scope>NUCLEOTIDE SEQUENCE [LARGE SCALE GENOMIC DNA]</scope>
    <source>
        <strain evidence="1 2">FJAT-54481</strain>
    </source>
</reference>
<dbReference type="RefSeq" id="WP_212594387.1">
    <property type="nucleotide sequence ID" value="NZ_CP073587.1"/>
</dbReference>
<accession>A0ABX7YRF4</accession>
<evidence type="ECO:0000313" key="2">
    <source>
        <dbReference type="Proteomes" id="UP000679575"/>
    </source>
</evidence>
<name>A0ABX7YRF4_9GAMM</name>
<proteinExistence type="predicted"/>
<keyword evidence="2" id="KW-1185">Reference proteome</keyword>
<protein>
    <submittedName>
        <fullName evidence="1">Uncharacterized protein</fullName>
    </submittedName>
</protein>
<gene>
    <name evidence="1" type="ORF">KDN34_14305</name>
</gene>
<organism evidence="1 2">
    <name type="scientific">Shewanella yunxiaonensis</name>
    <dbReference type="NCBI Taxonomy" id="2829809"/>
    <lineage>
        <taxon>Bacteria</taxon>
        <taxon>Pseudomonadati</taxon>
        <taxon>Pseudomonadota</taxon>
        <taxon>Gammaproteobacteria</taxon>
        <taxon>Alteromonadales</taxon>
        <taxon>Shewanellaceae</taxon>
        <taxon>Shewanella</taxon>
    </lineage>
</organism>
<dbReference type="Proteomes" id="UP000679575">
    <property type="component" value="Chromosome"/>
</dbReference>
<sequence length="148" mass="17716">MRKITIKERERDVIRELRNRKNTIKKTLKFKVVKKEIKSYKNHNNMIDAYIKKGLVLNKRNKKNDIEIFLPESMDLNRNYHNTVVTLNAIRECTKLFEDFKNRKIPKSAYKLRHIRFENLKKISTSAALVLTAEISKWNSIIRARSRT</sequence>
<evidence type="ECO:0000313" key="1">
    <source>
        <dbReference type="EMBL" id="QUN05355.1"/>
    </source>
</evidence>